<dbReference type="InterPro" id="IPR023214">
    <property type="entry name" value="HAD_sf"/>
</dbReference>
<comment type="caution">
    <text evidence="1">The sequence shown here is derived from an EMBL/GenBank/DDBJ whole genome shotgun (WGS) entry which is preliminary data.</text>
</comment>
<dbReference type="InterPro" id="IPR050155">
    <property type="entry name" value="HAD-like_hydrolase_sf"/>
</dbReference>
<dbReference type="AlphaFoldDB" id="A0A2H6CVF2"/>
<organism evidence="1 2">
    <name type="scientific">Tetragenococcus halophilus subsp. halophilus</name>
    <dbReference type="NCBI Taxonomy" id="1513897"/>
    <lineage>
        <taxon>Bacteria</taxon>
        <taxon>Bacillati</taxon>
        <taxon>Bacillota</taxon>
        <taxon>Bacilli</taxon>
        <taxon>Lactobacillales</taxon>
        <taxon>Enterococcaceae</taxon>
        <taxon>Tetragenococcus</taxon>
    </lineage>
</organism>
<evidence type="ECO:0000313" key="2">
    <source>
        <dbReference type="Proteomes" id="UP000236214"/>
    </source>
</evidence>
<dbReference type="GO" id="GO:0004713">
    <property type="term" value="F:protein tyrosine kinase activity"/>
    <property type="evidence" value="ECO:0007669"/>
    <property type="project" value="TreeGrafter"/>
</dbReference>
<sequence length="215" mass="24299">MLLKKTKILFDLDGTIIDSSQGIFASLNYAMKEMNRNPLDEKTLKSFIGPPLVESFAKTGMTEEEAKEAVDHYRTLYKKEGMYQVRPYADIEEVLTQLAERYELFLATSKPEFFAVKIIHHLGFAEFFEGIYGADLDGIRSEKRAVIHDTLKAEKVEELSTVVMIGDRAHDIVGAKENNIDNIGVLYGFGDKKELMNAGAQKIVAKPRDLLDIFQ</sequence>
<dbReference type="Pfam" id="PF13419">
    <property type="entry name" value="HAD_2"/>
    <property type="match status" value="1"/>
</dbReference>
<dbReference type="PANTHER" id="PTHR43434:SF20">
    <property type="entry name" value="5'-NUCLEOTIDASE"/>
    <property type="match status" value="1"/>
</dbReference>
<protein>
    <submittedName>
        <fullName evidence="1">Putative phosphatase</fullName>
    </submittedName>
</protein>
<keyword evidence="2" id="KW-1185">Reference proteome</keyword>
<dbReference type="InterPro" id="IPR036412">
    <property type="entry name" value="HAD-like_sf"/>
</dbReference>
<dbReference type="InterPro" id="IPR023198">
    <property type="entry name" value="PGP-like_dom2"/>
</dbReference>
<proteinExistence type="predicted"/>
<gene>
    <name evidence="1" type="ORF">TEHN7118_1756</name>
</gene>
<dbReference type="SUPFAM" id="SSF56784">
    <property type="entry name" value="HAD-like"/>
    <property type="match status" value="1"/>
</dbReference>
<dbReference type="Gene3D" id="1.10.150.240">
    <property type="entry name" value="Putative phosphatase, domain 2"/>
    <property type="match status" value="1"/>
</dbReference>
<accession>A0A2H6CVF2</accession>
<dbReference type="PANTHER" id="PTHR43434">
    <property type="entry name" value="PHOSPHOGLYCOLATE PHOSPHATASE"/>
    <property type="match status" value="1"/>
</dbReference>
<name>A0A2H6CVF2_TETHA</name>
<reference evidence="1 2" key="1">
    <citation type="submission" date="2016-05" db="EMBL/GenBank/DDBJ databases">
        <title>Whole genome sequencing of Tetragenococcus halophilus subsp. halophilus NISL 7118.</title>
        <authorList>
            <person name="Shiwa Y."/>
            <person name="Nishimura I."/>
            <person name="Yoshikawa H."/>
            <person name="Koyama Y."/>
            <person name="Oguma T."/>
        </authorList>
    </citation>
    <scope>NUCLEOTIDE SEQUENCE [LARGE SCALE GENOMIC DNA]</scope>
    <source>
        <strain evidence="1 2">NISL 7118</strain>
    </source>
</reference>
<dbReference type="EMBL" id="BDEC01000076">
    <property type="protein sequence ID" value="GBD68950.1"/>
    <property type="molecule type" value="Genomic_DNA"/>
</dbReference>
<dbReference type="Proteomes" id="UP000236214">
    <property type="component" value="Unassembled WGS sequence"/>
</dbReference>
<dbReference type="GeneID" id="64053558"/>
<dbReference type="RefSeq" id="WP_371872121.1">
    <property type="nucleotide sequence ID" value="NZ_BDEG01000062.1"/>
</dbReference>
<dbReference type="GO" id="GO:0005829">
    <property type="term" value="C:cytosol"/>
    <property type="evidence" value="ECO:0007669"/>
    <property type="project" value="TreeGrafter"/>
</dbReference>
<dbReference type="InterPro" id="IPR041492">
    <property type="entry name" value="HAD_2"/>
</dbReference>
<evidence type="ECO:0000313" key="1">
    <source>
        <dbReference type="EMBL" id="GBD68950.1"/>
    </source>
</evidence>
<dbReference type="Gene3D" id="3.40.50.1000">
    <property type="entry name" value="HAD superfamily/HAD-like"/>
    <property type="match status" value="1"/>
</dbReference>